<keyword evidence="3" id="KW-0611">Plant defense</keyword>
<feature type="domain" description="Disease resistance protein winged helix" evidence="5">
    <location>
        <begin position="270"/>
        <end position="337"/>
    </location>
</feature>
<evidence type="ECO:0000259" key="4">
    <source>
        <dbReference type="Pfam" id="PF00931"/>
    </source>
</evidence>
<dbReference type="Gene3D" id="1.10.8.430">
    <property type="entry name" value="Helical domain of apoptotic protease-activating factors"/>
    <property type="match status" value="1"/>
</dbReference>
<dbReference type="PRINTS" id="PR00364">
    <property type="entry name" value="DISEASERSIST"/>
</dbReference>
<dbReference type="SUPFAM" id="SSF52058">
    <property type="entry name" value="L domain-like"/>
    <property type="match status" value="2"/>
</dbReference>
<keyword evidence="2" id="KW-0677">Repeat</keyword>
<feature type="domain" description="NB-ARC" evidence="4">
    <location>
        <begin position="17"/>
        <end position="183"/>
    </location>
</feature>
<evidence type="ECO:0000259" key="6">
    <source>
        <dbReference type="Pfam" id="PF25019"/>
    </source>
</evidence>
<dbReference type="EMBL" id="JANQDX010000001">
    <property type="protein sequence ID" value="KAL0928765.1"/>
    <property type="molecule type" value="Genomic_DNA"/>
</dbReference>
<sequence>MAIIMNWLRNPSNKYQTTLYGNISLLCIVGHGGMGKTTLLQHIYKDEMTKEFDLKMWVCVSNNFDVKKVIADMLESLKKERPHLETLETLQDSLRTEMMSKKFLLVLDDIWEEEEEERDKSKWENVLAPLAFGSFGSKILVTTRMNSIALMFAKVIKKKKEIFRLEGLEEDECLQLLNTHAFADVENSNDHKKLSAIAGEIVKKLSGSPLAAKVIGGVLNFNLDERHWMTVLESNFRTTKLGQNYIFSILRLSYTFLPNPLKSCFAFCCIFAQDHVFDKDDLIRMWIALGFIQPSHIQGETMEDIGGRYFDILVKKSFFDKFERQKYKMHDLLHELAQNIFASECFKVVDDEELPLVIPETIRHLSVQTKNLEVLRKIGKFKHLHSLFLSYTAIYARDNQDLGNILIEIFKASRSIRLLYLSDPLLEMIPEEIGYLIHLRYLKIDLINLTKMPRSLSNLLHMQFIIYCAPWFPGMLVADDFLPCDMNKLSNLHCLELPWNSSISLIHGIGKLNSLQNLNEFCLRNEIGYRIEELEHMNDLHKLKIKFLENVKDVNEARSAKLFDKRNLMDLSLEWGDIESRNLIDLDEIVLDNLQPPKCLKNLSIQGYTGARSPTWMKNVSLIHNIENISLKNCMKWQTLPPFGQLPFLKYLQLCDMPKVKQLLHKFYGNDKYCFFPSLEVLHINGLKALENWFDAGVAAEDECLFPCLTELELKDCPKLEELPSLAPKLKSLAVDNIGWKTLNCGCISNSIPLETLVVSRCPNITSLPLADEIARLVALRYLIIKDCPNLISLGGHQEVETIKNYQLKLTNLTINDPSILSMEPLRSFTSLEKLTIEENDELVSFSTEAEQWFVKVSSSLYELELKNLQSLQSLPSSLPSLSSLKSLLVHSVPQLQLLPNIPTSLQKLDIFGVESLQCLPSFLSTVSSLTCLSLGRISFLKSLPDLPPFLNKLTLFHLENLDCLPSCLPTLSSLQTLVIQNVPKLRELQDLPLSLRYLQLTSLDNLDHLPACLVSLPSLQALMILLLPKLRELPDLPSSLKDLLINNCHPELMQRYRMGEGSDWHKIAHIPGVNVSDLEPLDQLSSG</sequence>
<dbReference type="Gene3D" id="3.80.10.10">
    <property type="entry name" value="Ribonuclease Inhibitor"/>
    <property type="match status" value="4"/>
</dbReference>
<dbReference type="InterPro" id="IPR036388">
    <property type="entry name" value="WH-like_DNA-bd_sf"/>
</dbReference>
<dbReference type="InterPro" id="IPR032675">
    <property type="entry name" value="LRR_dom_sf"/>
</dbReference>
<dbReference type="Proteomes" id="UP001552299">
    <property type="component" value="Unassembled WGS sequence"/>
</dbReference>
<evidence type="ECO:0000256" key="2">
    <source>
        <dbReference type="ARBA" id="ARBA00022737"/>
    </source>
</evidence>
<keyword evidence="1" id="KW-0433">Leucine-rich repeat</keyword>
<dbReference type="Gene3D" id="3.40.50.300">
    <property type="entry name" value="P-loop containing nucleotide triphosphate hydrolases"/>
    <property type="match status" value="1"/>
</dbReference>
<keyword evidence="8" id="KW-1185">Reference proteome</keyword>
<dbReference type="Pfam" id="PF25019">
    <property type="entry name" value="LRR_R13L1-DRL21"/>
    <property type="match status" value="1"/>
</dbReference>
<dbReference type="InterPro" id="IPR058922">
    <property type="entry name" value="WHD_DRP"/>
</dbReference>
<name>A0ABD0VUJ2_DENTH</name>
<comment type="caution">
    <text evidence="7">The sequence shown here is derived from an EMBL/GenBank/DDBJ whole genome shotgun (WGS) entry which is preliminary data.</text>
</comment>
<dbReference type="InterPro" id="IPR056789">
    <property type="entry name" value="LRR_R13L1-DRL21"/>
</dbReference>
<dbReference type="InterPro" id="IPR002182">
    <property type="entry name" value="NB-ARC"/>
</dbReference>
<reference evidence="7 8" key="1">
    <citation type="journal article" date="2024" name="Plant Biotechnol. J.">
        <title>Dendrobium thyrsiflorum genome and its molecular insights into genes involved in important horticultural traits.</title>
        <authorList>
            <person name="Chen B."/>
            <person name="Wang J.Y."/>
            <person name="Zheng P.J."/>
            <person name="Li K.L."/>
            <person name="Liang Y.M."/>
            <person name="Chen X.F."/>
            <person name="Zhang C."/>
            <person name="Zhao X."/>
            <person name="He X."/>
            <person name="Zhang G.Q."/>
            <person name="Liu Z.J."/>
            <person name="Xu Q."/>
        </authorList>
    </citation>
    <scope>NUCLEOTIDE SEQUENCE [LARGE SCALE GENOMIC DNA]</scope>
    <source>
        <strain evidence="7">GZMU011</strain>
    </source>
</reference>
<dbReference type="SUPFAM" id="SSF52540">
    <property type="entry name" value="P-loop containing nucleoside triphosphate hydrolases"/>
    <property type="match status" value="1"/>
</dbReference>
<evidence type="ECO:0000256" key="3">
    <source>
        <dbReference type="ARBA" id="ARBA00022821"/>
    </source>
</evidence>
<dbReference type="AlphaFoldDB" id="A0ABD0VUJ2"/>
<dbReference type="InterPro" id="IPR027417">
    <property type="entry name" value="P-loop_NTPase"/>
</dbReference>
<evidence type="ECO:0000259" key="5">
    <source>
        <dbReference type="Pfam" id="PF23559"/>
    </source>
</evidence>
<dbReference type="Pfam" id="PF00931">
    <property type="entry name" value="NB-ARC"/>
    <property type="match status" value="1"/>
</dbReference>
<proteinExistence type="predicted"/>
<dbReference type="PANTHER" id="PTHR36766">
    <property type="entry name" value="PLANT BROAD-SPECTRUM MILDEW RESISTANCE PROTEIN RPW8"/>
    <property type="match status" value="1"/>
</dbReference>
<evidence type="ECO:0000313" key="7">
    <source>
        <dbReference type="EMBL" id="KAL0928765.1"/>
    </source>
</evidence>
<gene>
    <name evidence="7" type="ORF">M5K25_000686</name>
</gene>
<dbReference type="PANTHER" id="PTHR36766:SF40">
    <property type="entry name" value="DISEASE RESISTANCE PROTEIN RGA3"/>
    <property type="match status" value="1"/>
</dbReference>
<dbReference type="Gene3D" id="1.10.10.10">
    <property type="entry name" value="Winged helix-like DNA-binding domain superfamily/Winged helix DNA-binding domain"/>
    <property type="match status" value="1"/>
</dbReference>
<feature type="domain" description="R13L1/DRL21-like LRR repeat region" evidence="6">
    <location>
        <begin position="531"/>
        <end position="657"/>
    </location>
</feature>
<accession>A0ABD0VUJ2</accession>
<protein>
    <submittedName>
        <fullName evidence="7">Uncharacterized protein</fullName>
    </submittedName>
</protein>
<dbReference type="GO" id="GO:0006952">
    <property type="term" value="P:defense response"/>
    <property type="evidence" value="ECO:0007669"/>
    <property type="project" value="UniProtKB-KW"/>
</dbReference>
<evidence type="ECO:0000256" key="1">
    <source>
        <dbReference type="ARBA" id="ARBA00022614"/>
    </source>
</evidence>
<dbReference type="InterPro" id="IPR042197">
    <property type="entry name" value="Apaf_helical"/>
</dbReference>
<dbReference type="Pfam" id="PF23559">
    <property type="entry name" value="WHD_DRP"/>
    <property type="match status" value="1"/>
</dbReference>
<organism evidence="7 8">
    <name type="scientific">Dendrobium thyrsiflorum</name>
    <name type="common">Pinecone-like raceme dendrobium</name>
    <name type="synonym">Orchid</name>
    <dbReference type="NCBI Taxonomy" id="117978"/>
    <lineage>
        <taxon>Eukaryota</taxon>
        <taxon>Viridiplantae</taxon>
        <taxon>Streptophyta</taxon>
        <taxon>Embryophyta</taxon>
        <taxon>Tracheophyta</taxon>
        <taxon>Spermatophyta</taxon>
        <taxon>Magnoliopsida</taxon>
        <taxon>Liliopsida</taxon>
        <taxon>Asparagales</taxon>
        <taxon>Orchidaceae</taxon>
        <taxon>Epidendroideae</taxon>
        <taxon>Malaxideae</taxon>
        <taxon>Dendrobiinae</taxon>
        <taxon>Dendrobium</taxon>
    </lineage>
</organism>
<evidence type="ECO:0000313" key="8">
    <source>
        <dbReference type="Proteomes" id="UP001552299"/>
    </source>
</evidence>